<dbReference type="Pfam" id="PF13884">
    <property type="entry name" value="Peptidase_S74"/>
    <property type="match status" value="1"/>
</dbReference>
<keyword evidence="2" id="KW-0732">Signal</keyword>
<dbReference type="Gene3D" id="2.150.10.10">
    <property type="entry name" value="Serralysin-like metalloprotease, C-terminal"/>
    <property type="match status" value="1"/>
</dbReference>
<dbReference type="RefSeq" id="WP_111282897.1">
    <property type="nucleotide sequence ID" value="NZ_CP147988.1"/>
</dbReference>
<organism evidence="4 5">
    <name type="scientific">Flavobacterium ginsenosidimutans</name>
    <dbReference type="NCBI Taxonomy" id="687844"/>
    <lineage>
        <taxon>Bacteria</taxon>
        <taxon>Pseudomonadati</taxon>
        <taxon>Bacteroidota</taxon>
        <taxon>Flavobacteriia</taxon>
        <taxon>Flavobacteriales</taxon>
        <taxon>Flavobacteriaceae</taxon>
        <taxon>Flavobacterium</taxon>
    </lineage>
</organism>
<keyword evidence="5" id="KW-1185">Reference proteome</keyword>
<evidence type="ECO:0000259" key="3">
    <source>
        <dbReference type="PROSITE" id="PS51688"/>
    </source>
</evidence>
<keyword evidence="1" id="KW-0175">Coiled coil</keyword>
<evidence type="ECO:0000313" key="4">
    <source>
        <dbReference type="EMBL" id="WXK49400.1"/>
    </source>
</evidence>
<dbReference type="PROSITE" id="PS51688">
    <property type="entry name" value="ICA"/>
    <property type="match status" value="1"/>
</dbReference>
<dbReference type="InterPro" id="IPR030392">
    <property type="entry name" value="S74_ICA"/>
</dbReference>
<feature type="signal peptide" evidence="2">
    <location>
        <begin position="1"/>
        <end position="18"/>
    </location>
</feature>
<sequence>MKRILCMLLLVQSGFIMAQTEKVVTANGKRITINPSGLNNADNGLTVTNGNVQLGGTLTKPSILTTTSAFTLAIQGLQNGAVTDQFLTTDANGVIRKITNTGWSTTGNAGTSAGTNFIGTTDNQDIVFKRFNSIAGRIGDSNTVIGAFSMLNNTGNTNTAFGARALYNNTSGGQNVAVGNGALFNNTTGNRNAALGTGAVNYNKTGNYNTAIGDSALSNNVDGENNVAIGFNSGSNFYGTGSKTLKNTKESIFIGAGAQAPSDNSVNQIVIGNYAVGRGSNTVQIGNDKATIIGGAVEWSSTSDLRLENTISTSAYGLNFINKLRPVTYELNSGDSSLQSGFIAQEVETAANSIGYSFNGIVKPQSANDYYSLRYSQFVVPLVKAVQEQQLQIEAKDAKITELERRLERVEQLLENR</sequence>
<evidence type="ECO:0000313" key="5">
    <source>
        <dbReference type="Proteomes" id="UP001447857"/>
    </source>
</evidence>
<evidence type="ECO:0000256" key="1">
    <source>
        <dbReference type="SAM" id="Coils"/>
    </source>
</evidence>
<dbReference type="Proteomes" id="UP001447857">
    <property type="component" value="Chromosome"/>
</dbReference>
<evidence type="ECO:0000256" key="2">
    <source>
        <dbReference type="SAM" id="SignalP"/>
    </source>
</evidence>
<protein>
    <submittedName>
        <fullName evidence="4">Tail fiber domain-containing protein</fullName>
    </submittedName>
</protein>
<name>A0ABZ2Q7X2_9FLAO</name>
<dbReference type="InterPro" id="IPR011049">
    <property type="entry name" value="Serralysin-like_metalloprot_C"/>
</dbReference>
<feature type="domain" description="Peptidase S74" evidence="3">
    <location>
        <begin position="303"/>
        <end position="400"/>
    </location>
</feature>
<gene>
    <name evidence="4" type="ORF">V6624_20470</name>
</gene>
<feature type="coiled-coil region" evidence="1">
    <location>
        <begin position="386"/>
        <end position="413"/>
    </location>
</feature>
<dbReference type="SUPFAM" id="SSF101967">
    <property type="entry name" value="Adhesin YadA, collagen-binding domain"/>
    <property type="match status" value="1"/>
</dbReference>
<feature type="chain" id="PRO_5045860440" evidence="2">
    <location>
        <begin position="19"/>
        <end position="417"/>
    </location>
</feature>
<dbReference type="EMBL" id="CP147988">
    <property type="protein sequence ID" value="WXK49400.1"/>
    <property type="molecule type" value="Genomic_DNA"/>
</dbReference>
<accession>A0ABZ2Q7X2</accession>
<reference evidence="4 5" key="1">
    <citation type="submission" date="2024-02" db="EMBL/GenBank/DDBJ databases">
        <title>complete genome of Flavobacterium ginsenosidimutans Str. YTB16.</title>
        <authorList>
            <person name="Wang Q."/>
        </authorList>
    </citation>
    <scope>NUCLEOTIDE SEQUENCE [LARGE SCALE GENOMIC DNA]</scope>
    <source>
        <strain evidence="4 5">YTB16</strain>
    </source>
</reference>
<proteinExistence type="predicted"/>